<feature type="region of interest" description="Disordered" evidence="1">
    <location>
        <begin position="131"/>
        <end position="328"/>
    </location>
</feature>
<reference evidence="2 3" key="1">
    <citation type="submission" date="2018-12" db="EMBL/GenBank/DDBJ databases">
        <authorList>
            <person name="Tiukova I."/>
            <person name="Dainat J."/>
        </authorList>
    </citation>
    <scope>NUCLEOTIDE SEQUENCE [LARGE SCALE GENOMIC DNA]</scope>
</reference>
<dbReference type="OrthoDB" id="3994861at2759"/>
<feature type="compositionally biased region" description="Low complexity" evidence="1">
    <location>
        <begin position="396"/>
        <end position="409"/>
    </location>
</feature>
<dbReference type="Proteomes" id="UP000290900">
    <property type="component" value="Unassembled WGS sequence"/>
</dbReference>
<feature type="region of interest" description="Disordered" evidence="1">
    <location>
        <begin position="360"/>
        <end position="412"/>
    </location>
</feature>
<feature type="compositionally biased region" description="Low complexity" evidence="1">
    <location>
        <begin position="303"/>
        <end position="313"/>
    </location>
</feature>
<feature type="compositionally biased region" description="Basic and acidic residues" evidence="1">
    <location>
        <begin position="28"/>
        <end position="48"/>
    </location>
</feature>
<feature type="compositionally biased region" description="Low complexity" evidence="1">
    <location>
        <begin position="182"/>
        <end position="192"/>
    </location>
</feature>
<feature type="region of interest" description="Disordered" evidence="1">
    <location>
        <begin position="22"/>
        <end position="118"/>
    </location>
</feature>
<keyword evidence="3" id="KW-1185">Reference proteome</keyword>
<feature type="compositionally biased region" description="Polar residues" evidence="1">
    <location>
        <begin position="268"/>
        <end position="278"/>
    </location>
</feature>
<dbReference type="EMBL" id="CAACVR010000023">
    <property type="protein sequence ID" value="VEU22539.1"/>
    <property type="molecule type" value="Genomic_DNA"/>
</dbReference>
<dbReference type="AlphaFoldDB" id="A0A448YNL1"/>
<accession>A0A448YNL1</accession>
<feature type="compositionally biased region" description="Polar residues" evidence="1">
    <location>
        <begin position="54"/>
        <end position="74"/>
    </location>
</feature>
<feature type="compositionally biased region" description="Basic and acidic residues" evidence="1">
    <location>
        <begin position="279"/>
        <end position="294"/>
    </location>
</feature>
<evidence type="ECO:0000256" key="1">
    <source>
        <dbReference type="SAM" id="MobiDB-lite"/>
    </source>
</evidence>
<evidence type="ECO:0000313" key="2">
    <source>
        <dbReference type="EMBL" id="VEU22539.1"/>
    </source>
</evidence>
<name>A0A448YNL1_BRENA</name>
<protein>
    <submittedName>
        <fullName evidence="2">DEKNAAC103551</fullName>
    </submittedName>
</protein>
<feature type="compositionally biased region" description="Polar residues" evidence="1">
    <location>
        <begin position="151"/>
        <end position="164"/>
    </location>
</feature>
<organism evidence="2 3">
    <name type="scientific">Brettanomyces naardenensis</name>
    <name type="common">Yeast</name>
    <dbReference type="NCBI Taxonomy" id="13370"/>
    <lineage>
        <taxon>Eukaryota</taxon>
        <taxon>Fungi</taxon>
        <taxon>Dikarya</taxon>
        <taxon>Ascomycota</taxon>
        <taxon>Saccharomycotina</taxon>
        <taxon>Pichiomycetes</taxon>
        <taxon>Pichiales</taxon>
        <taxon>Pichiaceae</taxon>
        <taxon>Brettanomyces</taxon>
    </lineage>
</organism>
<gene>
    <name evidence="2" type="ORF">BRENAR_LOCUS3270</name>
</gene>
<feature type="compositionally biased region" description="Polar residues" evidence="1">
    <location>
        <begin position="245"/>
        <end position="258"/>
    </location>
</feature>
<sequence length="539" mass="58341">MSETGDDNSSSFHYYDAYVRSMGEVNSEDDKRVKGEKGEEQGGTKPEEGDVQGEPQSVESEQVNQSKAAESASINLEKEISASDILGDYGDSDTRPLSVGDDEEDAGPAKLSISDYMDQIDADLKDSLRLDQKVSVEGEEEGDEEDDVHDSTISSLHELSQDTVQAEFISKARRETIPSPLPVSFSPSLRSPGAPSAPFAEGGRMSHSASSEDTDSWRGDDDDGDQYSFVPNDDRGSIINKEMTNDSTGSLSTGNFSASIHPPEDDASNSNLTDSTGQDDFRNKFMRMNTKDTLRGAMGTGNSSSVESWTSPSVNTMAEEPKEAKESVPLVVVPSPMEVMPEEEEGEGEVEGTMLTPLAENDEGHILRNSGSTASSTGRDSTRDSNTTWDSGDTKSSVQSPVSPISSSSRTGKNLENWAIPKLPTVDQKSILSLPTVSSRLKTLKEKREELLNFDTGLETFLRETVKTGSPTVLNNDGKLGPHVNAAYVNAQRGYHHYSTSVGSVTTEFASDIIRTSSVLRKKGKNFFKKIHLKSVGQL</sequence>
<proteinExistence type="predicted"/>
<feature type="compositionally biased region" description="Polar residues" evidence="1">
    <location>
        <begin position="369"/>
        <end position="395"/>
    </location>
</feature>
<dbReference type="InParanoid" id="A0A448YNL1"/>
<feature type="compositionally biased region" description="Acidic residues" evidence="1">
    <location>
        <begin position="137"/>
        <end position="148"/>
    </location>
</feature>
<evidence type="ECO:0000313" key="3">
    <source>
        <dbReference type="Proteomes" id="UP000290900"/>
    </source>
</evidence>